<evidence type="ECO:0000256" key="2">
    <source>
        <dbReference type="ARBA" id="ARBA00022475"/>
    </source>
</evidence>
<organism evidence="6 7">
    <name type="scientific">Dyadobacter endophyticus</name>
    <dbReference type="NCBI Taxonomy" id="1749036"/>
    <lineage>
        <taxon>Bacteria</taxon>
        <taxon>Pseudomonadati</taxon>
        <taxon>Bacteroidota</taxon>
        <taxon>Cytophagia</taxon>
        <taxon>Cytophagales</taxon>
        <taxon>Spirosomataceae</taxon>
        <taxon>Dyadobacter</taxon>
    </lineage>
</organism>
<dbReference type="Pfam" id="PF10070">
    <property type="entry name" value="DabA"/>
    <property type="match status" value="2"/>
</dbReference>
<dbReference type="PANTHER" id="PTHR38344">
    <property type="entry name" value="UPF0753 PROTEIN AQ_863"/>
    <property type="match status" value="1"/>
</dbReference>
<dbReference type="Proteomes" id="UP000600214">
    <property type="component" value="Unassembled WGS sequence"/>
</dbReference>
<name>A0ABQ1YUX4_9BACT</name>
<evidence type="ECO:0000256" key="4">
    <source>
        <dbReference type="ARBA" id="ARBA00022833"/>
    </source>
</evidence>
<keyword evidence="2" id="KW-1003">Cell membrane</keyword>
<gene>
    <name evidence="6" type="ORF">GCM10007423_29690</name>
</gene>
<dbReference type="EMBL" id="BMIA01000002">
    <property type="protein sequence ID" value="GGH36985.1"/>
    <property type="molecule type" value="Genomic_DNA"/>
</dbReference>
<keyword evidence="4" id="KW-0862">Zinc</keyword>
<evidence type="ECO:0000313" key="7">
    <source>
        <dbReference type="Proteomes" id="UP000600214"/>
    </source>
</evidence>
<evidence type="ECO:0000256" key="1">
    <source>
        <dbReference type="ARBA" id="ARBA00022448"/>
    </source>
</evidence>
<sequence>MTARNNSFDEQAVLHELKQFLPALSPGKTFTYRNPLEGFQEQTFDDALRHASEMLGYRTTLSLEEYRSLYNSKRVKPGVLEKVLVEKKGAANTFEWQDKVLMKKFPAAAESPSKIGKLRANWQKQYKTDLDARVHPRLFRILGNYLDHGVSDWKFPVRGKGFLDSMREVESNSFVSAFNTPRARNLLLQASSSINDLLTVIVGDEMLFKQYLFDQQFAHRGWSGLVATLEIGREISPNGSNITLRELIVFELLLEIDVLDDRLGRHWEPLSYRLPAPPEDLFAPVPVGEKSEVLAIWQEAVEWSYYEAILAELRQDPQNTRNQTGTRVTETTFANAVDSLCIIGQPSLLRSVTAEHRAFRHGYDFSLDPNGEMLEEILEAVVPSLGVANLECFFARTGLAGMDDILTDQMIGLLGLADTARGDLQAPLPAGLTKDFEPMRLLCVVEQFPETVLEVIDRLAVQSTCVGRRSVGRRSIALWLLNEWVHLVVIDPVSRELRVLKNRKMITYKSAPRIVIEDAVH</sequence>
<evidence type="ECO:0000256" key="5">
    <source>
        <dbReference type="ARBA" id="ARBA00023136"/>
    </source>
</evidence>
<comment type="caution">
    <text evidence="6">The sequence shown here is derived from an EMBL/GenBank/DDBJ whole genome shotgun (WGS) entry which is preliminary data.</text>
</comment>
<keyword evidence="3" id="KW-0479">Metal-binding</keyword>
<evidence type="ECO:0000256" key="3">
    <source>
        <dbReference type="ARBA" id="ARBA00022723"/>
    </source>
</evidence>
<dbReference type="PANTHER" id="PTHR38344:SF1">
    <property type="entry name" value="INORGANIC CARBON TRANSPORTER SUBUNIT DABA-RELATED"/>
    <property type="match status" value="1"/>
</dbReference>
<dbReference type="InterPro" id="IPR018752">
    <property type="entry name" value="DabA"/>
</dbReference>
<keyword evidence="7" id="KW-1185">Reference proteome</keyword>
<reference evidence="7" key="1">
    <citation type="journal article" date="2019" name="Int. J. Syst. Evol. Microbiol.">
        <title>The Global Catalogue of Microorganisms (GCM) 10K type strain sequencing project: providing services to taxonomists for standard genome sequencing and annotation.</title>
        <authorList>
            <consortium name="The Broad Institute Genomics Platform"/>
            <consortium name="The Broad Institute Genome Sequencing Center for Infectious Disease"/>
            <person name="Wu L."/>
            <person name="Ma J."/>
        </authorList>
    </citation>
    <scope>NUCLEOTIDE SEQUENCE [LARGE SCALE GENOMIC DNA]</scope>
    <source>
        <strain evidence="7">CGMCC 1.15288</strain>
    </source>
</reference>
<dbReference type="RefSeq" id="WP_188933396.1">
    <property type="nucleotide sequence ID" value="NZ_BMIA01000002.1"/>
</dbReference>
<protein>
    <submittedName>
        <fullName evidence="6">Uncharacterized protein</fullName>
    </submittedName>
</protein>
<evidence type="ECO:0000313" key="6">
    <source>
        <dbReference type="EMBL" id="GGH36985.1"/>
    </source>
</evidence>
<keyword evidence="5" id="KW-0472">Membrane</keyword>
<keyword evidence="1" id="KW-0813">Transport</keyword>
<accession>A0ABQ1YUX4</accession>
<proteinExistence type="predicted"/>